<protein>
    <submittedName>
        <fullName evidence="1">Uncharacterized protein</fullName>
    </submittedName>
</protein>
<name>A0A495EQN9_9MICC</name>
<dbReference type="OrthoDB" id="3543368at2"/>
<accession>A0A495EQN9</accession>
<proteinExistence type="predicted"/>
<comment type="caution">
    <text evidence="1">The sequence shown here is derived from an EMBL/GenBank/DDBJ whole genome shotgun (WGS) entry which is preliminary data.</text>
</comment>
<sequence>MDTTIPEYARMRTAITERLNAHDLLGVLPHGAPEDEYDSEMEDFAALIAAGTPITPEVVATTWHKWFGDSQGNTGGEPEEPTAKMAALASDLQAIQSGFVQY</sequence>
<evidence type="ECO:0000313" key="1">
    <source>
        <dbReference type="EMBL" id="RKR18646.1"/>
    </source>
</evidence>
<dbReference type="Proteomes" id="UP000276055">
    <property type="component" value="Unassembled WGS sequence"/>
</dbReference>
<evidence type="ECO:0000313" key="2">
    <source>
        <dbReference type="Proteomes" id="UP000276055"/>
    </source>
</evidence>
<reference evidence="1 2" key="1">
    <citation type="submission" date="2018-10" db="EMBL/GenBank/DDBJ databases">
        <title>Genomic Encyclopedia of Type Strains, Phase IV (KMG-IV): sequencing the most valuable type-strain genomes for metagenomic binning, comparative biology and taxonomic classification.</title>
        <authorList>
            <person name="Goeker M."/>
        </authorList>
    </citation>
    <scope>NUCLEOTIDE SEQUENCE [LARGE SCALE GENOMIC DNA]</scope>
    <source>
        <strain evidence="1 2">DSM 25586</strain>
    </source>
</reference>
<gene>
    <name evidence="1" type="ORF">C8D78_2843</name>
</gene>
<organism evidence="1 2">
    <name type="scientific">Arthrobacter oryzae</name>
    <dbReference type="NCBI Taxonomy" id="409290"/>
    <lineage>
        <taxon>Bacteria</taxon>
        <taxon>Bacillati</taxon>
        <taxon>Actinomycetota</taxon>
        <taxon>Actinomycetes</taxon>
        <taxon>Micrococcales</taxon>
        <taxon>Micrococcaceae</taxon>
        <taxon>Arthrobacter</taxon>
    </lineage>
</organism>
<dbReference type="AlphaFoldDB" id="A0A495EQN9"/>
<dbReference type="RefSeq" id="WP_120954504.1">
    <property type="nucleotide sequence ID" value="NZ_RBIR01000006.1"/>
</dbReference>
<dbReference type="EMBL" id="RBIR01000006">
    <property type="protein sequence ID" value="RKR18646.1"/>
    <property type="molecule type" value="Genomic_DNA"/>
</dbReference>